<comment type="caution">
    <text evidence="1">The sequence shown here is derived from an EMBL/GenBank/DDBJ whole genome shotgun (WGS) entry which is preliminary data.</text>
</comment>
<dbReference type="SUPFAM" id="SSF52317">
    <property type="entry name" value="Class I glutamine amidotransferase-like"/>
    <property type="match status" value="1"/>
</dbReference>
<evidence type="ECO:0000313" key="2">
    <source>
        <dbReference type="Proteomes" id="UP000245959"/>
    </source>
</evidence>
<dbReference type="InterPro" id="IPR029062">
    <property type="entry name" value="Class_I_gatase-like"/>
</dbReference>
<dbReference type="Gene3D" id="3.40.50.880">
    <property type="match status" value="1"/>
</dbReference>
<dbReference type="Proteomes" id="UP000245959">
    <property type="component" value="Unassembled WGS sequence"/>
</dbReference>
<gene>
    <name evidence="1" type="ORF">C8D82_1557</name>
</gene>
<keyword evidence="2" id="KW-1185">Reference proteome</keyword>
<proteinExistence type="predicted"/>
<protein>
    <submittedName>
        <fullName evidence="1">Uncharacterized protein</fullName>
    </submittedName>
</protein>
<evidence type="ECO:0000313" key="1">
    <source>
        <dbReference type="EMBL" id="PVY32250.1"/>
    </source>
</evidence>
<reference evidence="1 2" key="1">
    <citation type="submission" date="2018-04" db="EMBL/GenBank/DDBJ databases">
        <title>Genomic Encyclopedia of Type Strains, Phase IV (KMG-IV): sequencing the most valuable type-strain genomes for metagenomic binning, comparative biology and taxonomic classification.</title>
        <authorList>
            <person name="Goeker M."/>
        </authorList>
    </citation>
    <scope>NUCLEOTIDE SEQUENCE [LARGE SCALE GENOMIC DNA]</scope>
    <source>
        <strain evidence="1 2">DSM 14823</strain>
    </source>
</reference>
<dbReference type="RefSeq" id="WP_116886003.1">
    <property type="nucleotide sequence ID" value="NZ_QEKH01000055.1"/>
</dbReference>
<name>A0A2U1AC18_9BACT</name>
<dbReference type="EMBL" id="QEKH01000055">
    <property type="protein sequence ID" value="PVY32250.1"/>
    <property type="molecule type" value="Genomic_DNA"/>
</dbReference>
<accession>A0A2U1AC18</accession>
<organism evidence="1 2">
    <name type="scientific">Victivallis vadensis</name>
    <dbReference type="NCBI Taxonomy" id="172901"/>
    <lineage>
        <taxon>Bacteria</taxon>
        <taxon>Pseudomonadati</taxon>
        <taxon>Lentisphaerota</taxon>
        <taxon>Lentisphaeria</taxon>
        <taxon>Victivallales</taxon>
        <taxon>Victivallaceae</taxon>
        <taxon>Victivallis</taxon>
    </lineage>
</organism>
<dbReference type="AlphaFoldDB" id="A0A2U1AC18"/>
<sequence length="1028" mass="116968">MKLDFRIDWGYQYLYSRRHYHPVFLWDGHLECDGGTIAECYALNYPVIWYGPGHCAHETRLAGPFWKSRTRRGLAGIRIIAETEADARFRLVTASGCFSFGADELRRNGRLVFPVGPKYLGCHVIVTRTNFLWFRPGPRPGEQTWEADDLPLPRHDWARMRTAWLAPGETLEWEADLPESAADFTEYILHLEAMAAPDYTPGSERQVHDRYPMTLLCDGEPVARFAHYFREHDNYMQMLEDVWVRFQASPGRRRLGIRNENPRFPLLFSRLTLRTAKRSHLELSLPPWALAGEPLIGRIFAVRSDTAVVRWPGGSRELVLREGWNEFPFSISEPLINAEVSAGSTRAVIPAIYVSGEERFPVTVGFDLTTVPHDDNGFMDWLLDYTWRTRLGNLVVFRSFCWQAPENYENAPVSSESLRRWGEFCRAHHITVEAANQYEDGALIAAAGDALHSVGWHEYPGAVYARDPAEPWSSADMKEAAEHYMAYLKTAVDKTHEVAPRAAFGDASGGHRYCYLAGVDFIRTETMVPHTQHICSQARPAAEALGTGEWGVHIAIQHAAQPYFENHLGQYFLSLYQPWMMGASMIYEEDSLFLLFKEERQCWDDRLTKGKRDMTRDFFRFVKTHPRRGRNRRNIAFLEGRYAAPFNGFICGPEQAPDYSVWGLFGNPAPEWGHGQPEKCRQLLDVLMPGANTHPLRQRCDRRRFFFSGTPYGDFDEVPVEVGAEYLQQYKLLLNLGWNTMIREDYDKLCEFVRNGGTLFTGLPQFSTHIRRDFLKNWQELALWNGGDLSELCGVVVGGPGPEYSGQWNAAGRETFPEPQLSSAPNRSVCEDGPCRLAALEPKGAEIVAWDAATGHPLVLRHRLGKGIVYLLAAWAYPGHEALQTLSASWLAHLAEKCRGEYYVEDSSREVFWTSWEEPSGVRYLMLLNTDWTQPGNIKEIRVHTPAFSFDFKVKERKPSIITLLPFAAVAPDSGIYLEVLSCSALQARLRLHGTAGTLTIYQDGGRSSQENISFTDRTVQELTLHKN</sequence>
<dbReference type="GeneID" id="78297265"/>